<accession>A0AAN9UNW4</accession>
<dbReference type="GO" id="GO:0005968">
    <property type="term" value="C:Rab-protein geranylgeranyltransferase complex"/>
    <property type="evidence" value="ECO:0007669"/>
    <property type="project" value="TreeGrafter"/>
</dbReference>
<dbReference type="InterPro" id="IPR036188">
    <property type="entry name" value="FAD/NAD-bd_sf"/>
</dbReference>
<dbReference type="GO" id="GO:0005634">
    <property type="term" value="C:nucleus"/>
    <property type="evidence" value="ECO:0007669"/>
    <property type="project" value="TreeGrafter"/>
</dbReference>
<dbReference type="PANTHER" id="PTHR11787">
    <property type="entry name" value="RAB GDP-DISSOCIATION INHIBITOR"/>
    <property type="match status" value="1"/>
</dbReference>
<name>A0AAN9UNW4_9PEZI</name>
<dbReference type="Gene3D" id="3.50.50.60">
    <property type="entry name" value="FAD/NAD(P)-binding domain"/>
    <property type="match status" value="1"/>
</dbReference>
<comment type="caution">
    <text evidence="3">The sequence shown here is derived from an EMBL/GenBank/DDBJ whole genome shotgun (WGS) entry which is preliminary data.</text>
</comment>
<evidence type="ECO:0000256" key="2">
    <source>
        <dbReference type="PIRNR" id="PIRNR037514"/>
    </source>
</evidence>
<dbReference type="Pfam" id="PF00996">
    <property type="entry name" value="GDI"/>
    <property type="match status" value="2"/>
</dbReference>
<dbReference type="GO" id="GO:0005829">
    <property type="term" value="C:cytosol"/>
    <property type="evidence" value="ECO:0007669"/>
    <property type="project" value="TreeGrafter"/>
</dbReference>
<dbReference type="SUPFAM" id="SSF51905">
    <property type="entry name" value="FAD/NAD(P)-binding domain"/>
    <property type="match status" value="1"/>
</dbReference>
<organism evidence="3 4">
    <name type="scientific">Diatrype stigma</name>
    <dbReference type="NCBI Taxonomy" id="117547"/>
    <lineage>
        <taxon>Eukaryota</taxon>
        <taxon>Fungi</taxon>
        <taxon>Dikarya</taxon>
        <taxon>Ascomycota</taxon>
        <taxon>Pezizomycotina</taxon>
        <taxon>Sordariomycetes</taxon>
        <taxon>Xylariomycetidae</taxon>
        <taxon>Xylariales</taxon>
        <taxon>Diatrypaceae</taxon>
        <taxon>Diatrype</taxon>
    </lineage>
</organism>
<reference evidence="3 4" key="1">
    <citation type="submission" date="2024-02" db="EMBL/GenBank/DDBJ databases">
        <title>De novo assembly and annotation of 12 fungi associated with fruit tree decline syndrome in Ontario, Canada.</title>
        <authorList>
            <person name="Sulman M."/>
            <person name="Ellouze W."/>
            <person name="Ilyukhin E."/>
        </authorList>
    </citation>
    <scope>NUCLEOTIDE SEQUENCE [LARGE SCALE GENOMIC DNA]</scope>
    <source>
        <strain evidence="3 4">M11/M66-122</strain>
    </source>
</reference>
<dbReference type="PANTHER" id="PTHR11787:SF4">
    <property type="entry name" value="CHM, RAB ESCORT PROTEIN 1"/>
    <property type="match status" value="1"/>
</dbReference>
<dbReference type="Gene3D" id="3.30.519.10">
    <property type="entry name" value="Guanine Nucleotide Dissociation Inhibitor, domain 2"/>
    <property type="match status" value="1"/>
</dbReference>
<evidence type="ECO:0000313" key="3">
    <source>
        <dbReference type="EMBL" id="KAK7750421.1"/>
    </source>
</evidence>
<dbReference type="PRINTS" id="PR00891">
    <property type="entry name" value="RABGDIREP"/>
</dbReference>
<dbReference type="Proteomes" id="UP001320420">
    <property type="component" value="Unassembled WGS sequence"/>
</dbReference>
<dbReference type="GO" id="GO:0007264">
    <property type="term" value="P:small GTPase-mediated signal transduction"/>
    <property type="evidence" value="ECO:0007669"/>
    <property type="project" value="UniProtKB-UniRule"/>
</dbReference>
<proteinExistence type="inferred from homology"/>
<gene>
    <name evidence="3" type="primary">MRS6</name>
    <name evidence="3" type="ORF">SLS62_007609</name>
</gene>
<sequence length="550" mass="58237">MESLTEEPWDVVICGTGLQQSLLALALSRSKKRVLHIDPNDYYGEHEAAFSLQEAERWVAGDRLAEDEDSGGGDDNNKAAGRNTTIFRDASVWKHEDATSLGLSFPRAYALALAPQIIHTRSKLLEQLVSSKAFRQVEFLAVGSFFVYDGAAATKLSRIPSSREEVFLAKSIPVRAKRSLMKFLKFVGDYRSEEHAAVWEDQHAKQPLAGFLAAEFGLDETLCKYILALTLSLDDSHVSVEDGLAAIHRHLTSMGVFGPGFCAVYPKWGGLSEIAQVACRAGAVGGGIYMLGTGMQQVDEDGAGAGAGGDGNDRVSLKLSNDITVQTSKVVTSQQELSSPGGGQAIDRLVVVVNSPLRSLFEPAVEGAPIPAVAVVAFPPGSVTPTGDDDASSPSTNPVYAFLHSSDTGECPSGQSVIYLTTLASPASHRILERALDSLLQAVASPPSDDEAPPSSSSSPVVPLFKLRYVQSVGSGQATTGSSGGSDSTSLFSFPPPSLSLAFDDSCLDAVKAAWKFVVKGDVPVPDDDEYMVFEDREGIGGGIDDGMDD</sequence>
<evidence type="ECO:0000256" key="1">
    <source>
        <dbReference type="ARBA" id="ARBA00005593"/>
    </source>
</evidence>
<dbReference type="PIRSF" id="PIRSF037514">
    <property type="entry name" value="Rab_ger_ger_transf_A_fun"/>
    <property type="match status" value="1"/>
</dbReference>
<dbReference type="InterPro" id="IPR018203">
    <property type="entry name" value="GDP_dissociation_inhibitor"/>
</dbReference>
<comment type="similarity">
    <text evidence="1 2">Belongs to the Rab GDI family.</text>
</comment>
<dbReference type="AlphaFoldDB" id="A0AAN9UNW4"/>
<evidence type="ECO:0000313" key="4">
    <source>
        <dbReference type="Proteomes" id="UP001320420"/>
    </source>
</evidence>
<protein>
    <recommendedName>
        <fullName evidence="2">Rab proteins geranylgeranyltransferase</fullName>
    </recommendedName>
</protein>
<dbReference type="EMBL" id="JAKJXP020000064">
    <property type="protein sequence ID" value="KAK7750421.1"/>
    <property type="molecule type" value="Genomic_DNA"/>
</dbReference>
<dbReference type="InterPro" id="IPR017230">
    <property type="entry name" value="Mrs6"/>
</dbReference>
<dbReference type="GO" id="GO:0005092">
    <property type="term" value="F:GDP-dissociation inhibitor activity"/>
    <property type="evidence" value="ECO:0007669"/>
    <property type="project" value="UniProtKB-UniRule"/>
</dbReference>
<dbReference type="Gene3D" id="1.10.405.10">
    <property type="entry name" value="Guanine Nucleotide Dissociation Inhibitor, domain 1"/>
    <property type="match status" value="1"/>
</dbReference>
<dbReference type="GO" id="GO:0016192">
    <property type="term" value="P:vesicle-mediated transport"/>
    <property type="evidence" value="ECO:0007669"/>
    <property type="project" value="TreeGrafter"/>
</dbReference>
<keyword evidence="4" id="KW-1185">Reference proteome</keyword>